<evidence type="ECO:0000313" key="3">
    <source>
        <dbReference type="Proteomes" id="UP000198432"/>
    </source>
</evidence>
<feature type="signal peptide" evidence="1">
    <location>
        <begin position="1"/>
        <end position="20"/>
    </location>
</feature>
<gene>
    <name evidence="2" type="ORF">SAMN06296052_11748</name>
</gene>
<dbReference type="AlphaFoldDB" id="A0A239IGP7"/>
<evidence type="ECO:0000313" key="2">
    <source>
        <dbReference type="EMBL" id="SNS92840.1"/>
    </source>
</evidence>
<dbReference type="Gene3D" id="2.60.120.260">
    <property type="entry name" value="Galactose-binding domain-like"/>
    <property type="match status" value="1"/>
</dbReference>
<dbReference type="Proteomes" id="UP000198432">
    <property type="component" value="Unassembled WGS sequence"/>
</dbReference>
<protein>
    <recommendedName>
        <fullName evidence="4">Por secretion system C-terminal sorting domain-containing protein</fullName>
    </recommendedName>
</protein>
<proteinExistence type="predicted"/>
<keyword evidence="3" id="KW-1185">Reference proteome</keyword>
<dbReference type="EMBL" id="FZOQ01000017">
    <property type="protein sequence ID" value="SNS92840.1"/>
    <property type="molecule type" value="Genomic_DNA"/>
</dbReference>
<reference evidence="3" key="1">
    <citation type="submission" date="2017-06" db="EMBL/GenBank/DDBJ databases">
        <authorList>
            <person name="Varghese N."/>
            <person name="Submissions S."/>
        </authorList>
    </citation>
    <scope>NUCLEOTIDE SEQUENCE [LARGE SCALE GENOMIC DNA]</scope>
    <source>
        <strain evidence="3">NKM1</strain>
    </source>
</reference>
<evidence type="ECO:0008006" key="4">
    <source>
        <dbReference type="Google" id="ProtNLM"/>
    </source>
</evidence>
<sequence>MKINLLLTCCLLCLCLTSYGQYLGPNLVNNPGFEEKRDPGFCPVWATASMNPYPAAEWLSIESSDYYHTCASDSVVDPDVNFQGVRSGGNAYSGFVAINKSHIDKSEYLYQSLSTPLRKGVPHYIEFWVSLKDDNALAVSTLGMYLTSDLTEITNKTPLERAALPDQIKTTDVFYDNKTGWTKISGYFTPPTEDIKYFAIGNFDETLSAESKHVKNVPGGATSGESSVLSYYIVDDIVIQEDCTPPNPPYIQGPTVVCDGGYWEVTPPVNGTVSWDFDKNAFYLVRGGLNTNSITLQFRSDFSGTTGWLSVKACSYCGNCSYTNTIGISRSSSACYGGYSYSYYPNPVSDELVVSSEPVDDAGGGTDALATMGVEEYEVRLLSNKGKVLMSGKNRKGEKVVLKVKNVPSGTYPLHILVGEEVFKQQVVVQH</sequence>
<dbReference type="RefSeq" id="WP_144266338.1">
    <property type="nucleotide sequence ID" value="NZ_FZOQ01000017.1"/>
</dbReference>
<feature type="chain" id="PRO_5012647381" description="Por secretion system C-terminal sorting domain-containing protein" evidence="1">
    <location>
        <begin position="21"/>
        <end position="431"/>
    </location>
</feature>
<dbReference type="OrthoDB" id="9782229at2"/>
<organism evidence="2 3">
    <name type="scientific">Pontibacter ummariensis</name>
    <dbReference type="NCBI Taxonomy" id="1610492"/>
    <lineage>
        <taxon>Bacteria</taxon>
        <taxon>Pseudomonadati</taxon>
        <taxon>Bacteroidota</taxon>
        <taxon>Cytophagia</taxon>
        <taxon>Cytophagales</taxon>
        <taxon>Hymenobacteraceae</taxon>
        <taxon>Pontibacter</taxon>
    </lineage>
</organism>
<evidence type="ECO:0000256" key="1">
    <source>
        <dbReference type="SAM" id="SignalP"/>
    </source>
</evidence>
<accession>A0A239IGP7</accession>
<name>A0A239IGP7_9BACT</name>
<keyword evidence="1" id="KW-0732">Signal</keyword>